<evidence type="ECO:0000313" key="3">
    <source>
        <dbReference type="Proteomes" id="UP000799770"/>
    </source>
</evidence>
<dbReference type="EMBL" id="ML977312">
    <property type="protein sequence ID" value="KAF2121446.1"/>
    <property type="molecule type" value="Genomic_DNA"/>
</dbReference>
<evidence type="ECO:0000256" key="1">
    <source>
        <dbReference type="SAM" id="MobiDB-lite"/>
    </source>
</evidence>
<dbReference type="Proteomes" id="UP000799770">
    <property type="component" value="Unassembled WGS sequence"/>
</dbReference>
<gene>
    <name evidence="2" type="ORF">BDV96DRAFT_627782</name>
</gene>
<reference evidence="2" key="1">
    <citation type="journal article" date="2020" name="Stud. Mycol.">
        <title>101 Dothideomycetes genomes: a test case for predicting lifestyles and emergence of pathogens.</title>
        <authorList>
            <person name="Haridas S."/>
            <person name="Albert R."/>
            <person name="Binder M."/>
            <person name="Bloem J."/>
            <person name="Labutti K."/>
            <person name="Salamov A."/>
            <person name="Andreopoulos B."/>
            <person name="Baker S."/>
            <person name="Barry K."/>
            <person name="Bills G."/>
            <person name="Bluhm B."/>
            <person name="Cannon C."/>
            <person name="Castanera R."/>
            <person name="Culley D."/>
            <person name="Daum C."/>
            <person name="Ezra D."/>
            <person name="Gonzalez J."/>
            <person name="Henrissat B."/>
            <person name="Kuo A."/>
            <person name="Liang C."/>
            <person name="Lipzen A."/>
            <person name="Lutzoni F."/>
            <person name="Magnuson J."/>
            <person name="Mondo S."/>
            <person name="Nolan M."/>
            <person name="Ohm R."/>
            <person name="Pangilinan J."/>
            <person name="Park H.-J."/>
            <person name="Ramirez L."/>
            <person name="Alfaro M."/>
            <person name="Sun H."/>
            <person name="Tritt A."/>
            <person name="Yoshinaga Y."/>
            <person name="Zwiers L.-H."/>
            <person name="Turgeon B."/>
            <person name="Goodwin S."/>
            <person name="Spatafora J."/>
            <person name="Crous P."/>
            <person name="Grigoriev I."/>
        </authorList>
    </citation>
    <scope>NUCLEOTIDE SEQUENCE</scope>
    <source>
        <strain evidence="2">CBS 627.86</strain>
    </source>
</reference>
<accession>A0A6A5ZQC0</accession>
<feature type="region of interest" description="Disordered" evidence="1">
    <location>
        <begin position="18"/>
        <end position="45"/>
    </location>
</feature>
<proteinExistence type="predicted"/>
<dbReference type="AlphaFoldDB" id="A0A6A5ZQC0"/>
<protein>
    <submittedName>
        <fullName evidence="2">Uncharacterized protein</fullName>
    </submittedName>
</protein>
<evidence type="ECO:0000313" key="2">
    <source>
        <dbReference type="EMBL" id="KAF2121446.1"/>
    </source>
</evidence>
<feature type="non-terminal residue" evidence="2">
    <location>
        <position position="1"/>
    </location>
</feature>
<sequence>EILVAKGSWTWAQYPNASLPQSDHIASDTLSKKGRGPSTHPSFVSSLVDLPRSSIAVRFRKRHQSKFPREH</sequence>
<keyword evidence="3" id="KW-1185">Reference proteome</keyword>
<name>A0A6A5ZQC0_9PLEO</name>
<organism evidence="2 3">
    <name type="scientific">Lophiotrema nucula</name>
    <dbReference type="NCBI Taxonomy" id="690887"/>
    <lineage>
        <taxon>Eukaryota</taxon>
        <taxon>Fungi</taxon>
        <taxon>Dikarya</taxon>
        <taxon>Ascomycota</taxon>
        <taxon>Pezizomycotina</taxon>
        <taxon>Dothideomycetes</taxon>
        <taxon>Pleosporomycetidae</taxon>
        <taxon>Pleosporales</taxon>
        <taxon>Lophiotremataceae</taxon>
        <taxon>Lophiotrema</taxon>
    </lineage>
</organism>